<dbReference type="PANTHER" id="PTHR43715:SF1">
    <property type="entry name" value="GDP-MANNOSE 4,6 DEHYDRATASE"/>
    <property type="match status" value="1"/>
</dbReference>
<feature type="domain" description="NAD(P)-binding" evidence="5">
    <location>
        <begin position="10"/>
        <end position="336"/>
    </location>
</feature>
<dbReference type="EC" id="4.2.1.47" evidence="3"/>
<reference evidence="6 7" key="1">
    <citation type="journal article" date="2016" name="PLoS Pathog.">
        <title>Biosynthesis of antibiotic leucinostatins in bio-control fungus Purpureocillium lilacinum and their inhibition on phytophthora revealed by genome mining.</title>
        <authorList>
            <person name="Wang G."/>
            <person name="Liu Z."/>
            <person name="Lin R."/>
            <person name="Li E."/>
            <person name="Mao Z."/>
            <person name="Ling J."/>
            <person name="Yang Y."/>
            <person name="Yin W.B."/>
            <person name="Xie B."/>
        </authorList>
    </citation>
    <scope>NUCLEOTIDE SEQUENCE [LARGE SCALE GENOMIC DNA]</scope>
    <source>
        <strain evidence="6">170</strain>
    </source>
</reference>
<dbReference type="Gene3D" id="3.40.50.720">
    <property type="entry name" value="NAD(P)-binding Rossmann-like Domain"/>
    <property type="match status" value="1"/>
</dbReference>
<dbReference type="Gene3D" id="3.90.25.10">
    <property type="entry name" value="UDP-galactose 4-epimerase, domain 1"/>
    <property type="match status" value="1"/>
</dbReference>
<dbReference type="Proteomes" id="UP000078397">
    <property type="component" value="Unassembled WGS sequence"/>
</dbReference>
<dbReference type="GO" id="GO:0042351">
    <property type="term" value="P:'de novo' GDP-L-fucose biosynthetic process"/>
    <property type="evidence" value="ECO:0007669"/>
    <property type="project" value="TreeGrafter"/>
</dbReference>
<name>A0A179F461_METCM</name>
<dbReference type="STRING" id="1380566.A0A179F461"/>
<comment type="similarity">
    <text evidence="2">Belongs to the NAD(P)-dependent epimerase/dehydratase family. GDP-mannose 4,6-dehydratase subfamily.</text>
</comment>
<dbReference type="FunFam" id="3.40.50.720:FF:000924">
    <property type="entry name" value="GDP-mannose 4,6 dehydratase"/>
    <property type="match status" value="1"/>
</dbReference>
<dbReference type="EMBL" id="LSBJ02000009">
    <property type="protein sequence ID" value="OAQ60214.1"/>
    <property type="molecule type" value="Genomic_DNA"/>
</dbReference>
<dbReference type="KEGG" id="pchm:VFPPC_10643"/>
<sequence length="350" mass="39465">MSKPCDLSALISGINGQDGFYLSRHLLQLGYRVYGLMRGSLNKKTHLSLLIKEYGARLTLHSGDVLNLACLIELLNRIEVDEIYHLAAQSHVGLSFQQALYTYDVNSIGTIRLLEALQALDMHKRVRFYNACSSEVFGRVTEIPQKETTPFRPVSPYGASKVLSYWATKLMREQHDMFAVNGILFNHESPLRDEAFVTRKITLGVARIAHAMATEIQLGYLDSERDWTHAADMVVGIHHMMQQQRPDDFVLASGTSRSVRCFAEAAFKVIGIELRWQGEGENEVGYDARDGTVRVRVNSELFRPLEVEKLLGDPAKAAIVLKWQPTITFENLVKEMVEADLQLLSSTPRL</sequence>
<dbReference type="InterPro" id="IPR016040">
    <property type="entry name" value="NAD(P)-bd_dom"/>
</dbReference>
<dbReference type="OrthoDB" id="331544at2759"/>
<dbReference type="GeneID" id="28852966"/>
<dbReference type="InterPro" id="IPR006368">
    <property type="entry name" value="GDP_Man_deHydtase"/>
</dbReference>
<dbReference type="SUPFAM" id="SSF51735">
    <property type="entry name" value="NAD(P)-binding Rossmann-fold domains"/>
    <property type="match status" value="1"/>
</dbReference>
<organism evidence="6 7">
    <name type="scientific">Pochonia chlamydosporia 170</name>
    <dbReference type="NCBI Taxonomy" id="1380566"/>
    <lineage>
        <taxon>Eukaryota</taxon>
        <taxon>Fungi</taxon>
        <taxon>Dikarya</taxon>
        <taxon>Ascomycota</taxon>
        <taxon>Pezizomycotina</taxon>
        <taxon>Sordariomycetes</taxon>
        <taxon>Hypocreomycetidae</taxon>
        <taxon>Hypocreales</taxon>
        <taxon>Clavicipitaceae</taxon>
        <taxon>Pochonia</taxon>
    </lineage>
</organism>
<evidence type="ECO:0000259" key="5">
    <source>
        <dbReference type="Pfam" id="PF16363"/>
    </source>
</evidence>
<dbReference type="PANTHER" id="PTHR43715">
    <property type="entry name" value="GDP-MANNOSE 4,6-DEHYDRATASE"/>
    <property type="match status" value="1"/>
</dbReference>
<evidence type="ECO:0000313" key="6">
    <source>
        <dbReference type="EMBL" id="OAQ60214.1"/>
    </source>
</evidence>
<evidence type="ECO:0000256" key="4">
    <source>
        <dbReference type="ARBA" id="ARBA00023239"/>
    </source>
</evidence>
<protein>
    <recommendedName>
        <fullName evidence="3">GDP-mannose 4,6-dehydratase</fullName>
        <ecNumber evidence="3">4.2.1.47</ecNumber>
    </recommendedName>
</protein>
<proteinExistence type="inferred from homology"/>
<dbReference type="RefSeq" id="XP_018138124.1">
    <property type="nucleotide sequence ID" value="XM_018288972.1"/>
</dbReference>
<dbReference type="CDD" id="cd05260">
    <property type="entry name" value="GDP_MD_SDR_e"/>
    <property type="match status" value="1"/>
</dbReference>
<dbReference type="Pfam" id="PF16363">
    <property type="entry name" value="GDP_Man_Dehyd"/>
    <property type="match status" value="1"/>
</dbReference>
<gene>
    <name evidence="6" type="ORF">VFPPC_10643</name>
</gene>
<keyword evidence="7" id="KW-1185">Reference proteome</keyword>
<evidence type="ECO:0000313" key="7">
    <source>
        <dbReference type="Proteomes" id="UP000078397"/>
    </source>
</evidence>
<dbReference type="GO" id="GO:0008446">
    <property type="term" value="F:GDP-mannose 4,6-dehydratase activity"/>
    <property type="evidence" value="ECO:0007669"/>
    <property type="project" value="UniProtKB-EC"/>
</dbReference>
<evidence type="ECO:0000256" key="3">
    <source>
        <dbReference type="ARBA" id="ARBA00011989"/>
    </source>
</evidence>
<comment type="cofactor">
    <cofactor evidence="1">
        <name>NADP(+)</name>
        <dbReference type="ChEBI" id="CHEBI:58349"/>
    </cofactor>
</comment>
<accession>A0A179F461</accession>
<dbReference type="InterPro" id="IPR036291">
    <property type="entry name" value="NAD(P)-bd_dom_sf"/>
</dbReference>
<evidence type="ECO:0000256" key="2">
    <source>
        <dbReference type="ARBA" id="ARBA00009263"/>
    </source>
</evidence>
<evidence type="ECO:0000256" key="1">
    <source>
        <dbReference type="ARBA" id="ARBA00001937"/>
    </source>
</evidence>
<dbReference type="AlphaFoldDB" id="A0A179F461"/>
<keyword evidence="4" id="KW-0456">Lyase</keyword>
<comment type="caution">
    <text evidence="6">The sequence shown here is derived from an EMBL/GenBank/DDBJ whole genome shotgun (WGS) entry which is preliminary data.</text>
</comment>